<dbReference type="Proteomes" id="UP000789901">
    <property type="component" value="Unassembled WGS sequence"/>
</dbReference>
<proteinExistence type="predicted"/>
<reference evidence="1 2" key="1">
    <citation type="submission" date="2021-06" db="EMBL/GenBank/DDBJ databases">
        <authorList>
            <person name="Kallberg Y."/>
            <person name="Tangrot J."/>
            <person name="Rosling A."/>
        </authorList>
    </citation>
    <scope>NUCLEOTIDE SEQUENCE [LARGE SCALE GENOMIC DNA]</scope>
    <source>
        <strain evidence="1 2">120-4 pot B 10/14</strain>
    </source>
</reference>
<evidence type="ECO:0000313" key="1">
    <source>
        <dbReference type="EMBL" id="CAG8476755.1"/>
    </source>
</evidence>
<comment type="caution">
    <text evidence="1">The sequence shown here is derived from an EMBL/GenBank/DDBJ whole genome shotgun (WGS) entry which is preliminary data.</text>
</comment>
<name>A0ABM8VY77_GIGMA</name>
<protein>
    <submittedName>
        <fullName evidence="1">29488_t:CDS:1</fullName>
    </submittedName>
</protein>
<accession>A0ABM8VY77</accession>
<keyword evidence="2" id="KW-1185">Reference proteome</keyword>
<sequence length="281" mass="32649">MSETKPRKMLKAQNKQKVYHDQKYQIEIYQIGDKVMLYESSHDTSYSSKLEPSFTEAHSWKLVEKIHPCPLRLRALILINTLIIDLARLQPTSMAFTTKTLEVNAKFLDHVMILRRMIKNTNVVEVRITTTEIDFISSQGEPACLKFSEDITTNPSTRALDSYLSDLRCTDISTRLPEPAPEGTWREKLDTICNEILTGEHDSVSLLQSTKRNETLKIVNRVFQLYRVRGLFNLLENKSITARALYRMNKKDFQLLVEKAQIVREEELAKFLRDPSQELRI</sequence>
<dbReference type="EMBL" id="CAJVQB010000233">
    <property type="protein sequence ID" value="CAG8476755.1"/>
    <property type="molecule type" value="Genomic_DNA"/>
</dbReference>
<organism evidence="1 2">
    <name type="scientific">Gigaspora margarita</name>
    <dbReference type="NCBI Taxonomy" id="4874"/>
    <lineage>
        <taxon>Eukaryota</taxon>
        <taxon>Fungi</taxon>
        <taxon>Fungi incertae sedis</taxon>
        <taxon>Mucoromycota</taxon>
        <taxon>Glomeromycotina</taxon>
        <taxon>Glomeromycetes</taxon>
        <taxon>Diversisporales</taxon>
        <taxon>Gigasporaceae</taxon>
        <taxon>Gigaspora</taxon>
    </lineage>
</organism>
<evidence type="ECO:0000313" key="2">
    <source>
        <dbReference type="Proteomes" id="UP000789901"/>
    </source>
</evidence>
<gene>
    <name evidence="1" type="ORF">GMARGA_LOCUS1040</name>
</gene>